<dbReference type="PANTHER" id="PTHR41368">
    <property type="entry name" value="PROTEIN YGHO"/>
    <property type="match status" value="1"/>
</dbReference>
<dbReference type="InterPro" id="IPR016181">
    <property type="entry name" value="Acyl_CoA_acyltransferase"/>
</dbReference>
<keyword evidence="2" id="KW-1185">Reference proteome</keyword>
<dbReference type="AlphaFoldDB" id="A0A1H2ZNL0"/>
<protein>
    <recommendedName>
        <fullName evidence="3">N-acetyltransferase domain-containing protein</fullName>
    </recommendedName>
</protein>
<dbReference type="EMBL" id="FNNP01000003">
    <property type="protein sequence ID" value="SDX18404.1"/>
    <property type="molecule type" value="Genomic_DNA"/>
</dbReference>
<organism evidence="1 2">
    <name type="scientific">Ruegeria halocynthiae</name>
    <dbReference type="NCBI Taxonomy" id="985054"/>
    <lineage>
        <taxon>Bacteria</taxon>
        <taxon>Pseudomonadati</taxon>
        <taxon>Pseudomonadota</taxon>
        <taxon>Alphaproteobacteria</taxon>
        <taxon>Rhodobacterales</taxon>
        <taxon>Roseobacteraceae</taxon>
        <taxon>Ruegeria</taxon>
    </lineage>
</organism>
<sequence length="368" mass="41587">MIELLERDFPSFFAAPFHAYGADTPYVSPMKVDLKRFLSVENPLFSNASDFTYFSVKRDGIPVGRITAHLHRRSNDLHCEARGCFGYFDCADDTEAATALLQAAENWASARGMTRLVGNFNLTAMQQAGIMTSGFDQVPFTDQIWGPSHLPGLLEVNGYQSHFPMTTFERRLDTNPTSEFLPDAQRTQLLDQGFSFAPVTRATIAERLEDARAILNRSFKNNPMFVPVTAEEFHFQAKDMKWIMDPRISKVVHYRGAPAGAVIAIPDLNPLLRRIGSRWRLSLPYHYFRYKARRDRAVVIFQGVMPEFQGRSVNPLMLNEMTRDMIAAGYKTVGGTWIADENAASLRQTEKAGAVPLHRLHLFSKELS</sequence>
<dbReference type="Gene3D" id="3.40.630.30">
    <property type="match status" value="1"/>
</dbReference>
<dbReference type="PANTHER" id="PTHR41368:SF1">
    <property type="entry name" value="PROTEIN YGHO"/>
    <property type="match status" value="1"/>
</dbReference>
<dbReference type="SUPFAM" id="SSF55729">
    <property type="entry name" value="Acyl-CoA N-acyltransferases (Nat)"/>
    <property type="match status" value="1"/>
</dbReference>
<dbReference type="RefSeq" id="WP_074737076.1">
    <property type="nucleotide sequence ID" value="NZ_FNNP01000003.1"/>
</dbReference>
<dbReference type="OrthoDB" id="9806005at2"/>
<accession>A0A1H2ZNL0</accession>
<reference evidence="2" key="1">
    <citation type="submission" date="2016-10" db="EMBL/GenBank/DDBJ databases">
        <authorList>
            <person name="Varghese N."/>
            <person name="Submissions S."/>
        </authorList>
    </citation>
    <scope>NUCLEOTIDE SEQUENCE [LARGE SCALE GENOMIC DNA]</scope>
    <source>
        <strain evidence="2">DSM 27839</strain>
    </source>
</reference>
<dbReference type="Proteomes" id="UP000183400">
    <property type="component" value="Unassembled WGS sequence"/>
</dbReference>
<proteinExistence type="predicted"/>
<gene>
    <name evidence="1" type="ORF">SAMN05444358_103287</name>
</gene>
<dbReference type="InterPro" id="IPR039968">
    <property type="entry name" value="BcerS-like"/>
</dbReference>
<dbReference type="eggNOG" id="COG0456">
    <property type="taxonomic scope" value="Bacteria"/>
</dbReference>
<dbReference type="STRING" id="985054.SAMN05444358_103287"/>
<evidence type="ECO:0000313" key="1">
    <source>
        <dbReference type="EMBL" id="SDX18404.1"/>
    </source>
</evidence>
<evidence type="ECO:0008006" key="3">
    <source>
        <dbReference type="Google" id="ProtNLM"/>
    </source>
</evidence>
<evidence type="ECO:0000313" key="2">
    <source>
        <dbReference type="Proteomes" id="UP000183400"/>
    </source>
</evidence>
<name>A0A1H2ZNL0_9RHOB</name>